<proteinExistence type="predicted"/>
<keyword evidence="5" id="KW-0378">Hydrolase</keyword>
<dbReference type="InterPro" id="IPR050378">
    <property type="entry name" value="Metallo-dep_Hydrolases_sf"/>
</dbReference>
<dbReference type="SUPFAM" id="SSF51338">
    <property type="entry name" value="Composite domain of metallo-dependent hydrolases"/>
    <property type="match status" value="1"/>
</dbReference>
<comment type="caution">
    <text evidence="5">The sequence shown here is derived from an EMBL/GenBank/DDBJ whole genome shotgun (WGS) entry which is preliminary data.</text>
</comment>
<dbReference type="PANTHER" id="PTHR11647">
    <property type="entry name" value="HYDRANTOINASE/DIHYDROPYRIMIDINASE FAMILY MEMBER"/>
    <property type="match status" value="1"/>
</dbReference>
<feature type="chain" id="PRO_5018000030" evidence="3">
    <location>
        <begin position="26"/>
        <end position="477"/>
    </location>
</feature>
<dbReference type="PANTHER" id="PTHR11647:SF1">
    <property type="entry name" value="COLLAPSIN RESPONSE MEDIATOR PROTEIN"/>
    <property type="match status" value="1"/>
</dbReference>
<dbReference type="EMBL" id="RPOK01000001">
    <property type="protein sequence ID" value="RPJ68647.1"/>
    <property type="molecule type" value="Genomic_DNA"/>
</dbReference>
<dbReference type="AlphaFoldDB" id="A0A3N5Y3L1"/>
<dbReference type="SUPFAM" id="SSF51556">
    <property type="entry name" value="Metallo-dependent hydrolases"/>
    <property type="match status" value="1"/>
</dbReference>
<keyword evidence="3" id="KW-0732">Signal</keyword>
<organism evidence="5 6">
    <name type="scientific">Alteromonas sediminis</name>
    <dbReference type="NCBI Taxonomy" id="2259342"/>
    <lineage>
        <taxon>Bacteria</taxon>
        <taxon>Pseudomonadati</taxon>
        <taxon>Pseudomonadota</taxon>
        <taxon>Gammaproteobacteria</taxon>
        <taxon>Alteromonadales</taxon>
        <taxon>Alteromonadaceae</taxon>
        <taxon>Alteromonas/Salinimonas group</taxon>
        <taxon>Alteromonas</taxon>
    </lineage>
</organism>
<dbReference type="GO" id="GO:0005829">
    <property type="term" value="C:cytosol"/>
    <property type="evidence" value="ECO:0007669"/>
    <property type="project" value="TreeGrafter"/>
</dbReference>
<evidence type="ECO:0000259" key="4">
    <source>
        <dbReference type="Pfam" id="PF01979"/>
    </source>
</evidence>
<evidence type="ECO:0000256" key="1">
    <source>
        <dbReference type="ARBA" id="ARBA00001947"/>
    </source>
</evidence>
<dbReference type="InterPro" id="IPR011059">
    <property type="entry name" value="Metal-dep_hydrolase_composite"/>
</dbReference>
<reference evidence="5 6" key="1">
    <citation type="submission" date="2018-11" db="EMBL/GenBank/DDBJ databases">
        <authorList>
            <person name="Ye M.-Q."/>
            <person name="Du Z.-J."/>
        </authorList>
    </citation>
    <scope>NUCLEOTIDE SEQUENCE [LARGE SCALE GENOMIC DNA]</scope>
    <source>
        <strain evidence="5 6">U0105</strain>
    </source>
</reference>
<protein>
    <submittedName>
        <fullName evidence="5">Amidohydrolase</fullName>
    </submittedName>
</protein>
<dbReference type="GO" id="GO:0016812">
    <property type="term" value="F:hydrolase activity, acting on carbon-nitrogen (but not peptide) bonds, in cyclic amides"/>
    <property type="evidence" value="ECO:0007669"/>
    <property type="project" value="TreeGrafter"/>
</dbReference>
<dbReference type="Proteomes" id="UP000275281">
    <property type="component" value="Unassembled WGS sequence"/>
</dbReference>
<dbReference type="Gene3D" id="3.20.20.140">
    <property type="entry name" value="Metal-dependent hydrolases"/>
    <property type="match status" value="1"/>
</dbReference>
<sequence length="477" mass="51625">MKFTFKQSLAALGCAALLSGCTATANSNKTNPDNNNSDTVSSVINKDPYPSTYKPIPGKPTIITNVTVIDGVGGKIENGMVYFADGVIQAVGESLTIPSGAQVIDGKGKWLTPGIIDNHSHLGVYPAPSTRSHSDGNEMTSPVTAKVWAEHSVWPQDPGFAKALAGGVTSLQILPGSANLFGGRSVVLKNLPSRTMQDMKFPDAPYGVKMACGENPKRVYGQKGGPMTRMGNVAGYRQAFANALDYKRAWDKYEQEVAQGKSPKPPKRDLNMDSLAGILSGDILVHMHCYRADEMVVMMDVMKEFGYQIGTFHHAVEAYKIADKLAENNVCSAMWADWWGFKMEAYDGIRENIPMVHNAGACAIVHSDSKIGIQRLNQEAAKAWSDGVRAGFDISKEEAWIWLSANPAKSLGVFDKTGSIETGKQADLVLWNGDPFSTYTKAEKVFIDGGLAFDLNKPDTWPVSDFELGQTVEGEGK</sequence>
<feature type="compositionally biased region" description="Low complexity" evidence="2">
    <location>
        <begin position="25"/>
        <end position="39"/>
    </location>
</feature>
<evidence type="ECO:0000313" key="6">
    <source>
        <dbReference type="Proteomes" id="UP000275281"/>
    </source>
</evidence>
<dbReference type="CDD" id="cd01309">
    <property type="entry name" value="Met_dep_hydrolase_C"/>
    <property type="match status" value="1"/>
</dbReference>
<dbReference type="InterPro" id="IPR032466">
    <property type="entry name" value="Metal_Hydrolase"/>
</dbReference>
<keyword evidence="6" id="KW-1185">Reference proteome</keyword>
<comment type="cofactor">
    <cofactor evidence="1">
        <name>Zn(2+)</name>
        <dbReference type="ChEBI" id="CHEBI:29105"/>
    </cofactor>
</comment>
<feature type="region of interest" description="Disordered" evidence="2">
    <location>
        <begin position="25"/>
        <end position="46"/>
    </location>
</feature>
<name>A0A3N5Y3L1_9ALTE</name>
<evidence type="ECO:0000313" key="5">
    <source>
        <dbReference type="EMBL" id="RPJ68647.1"/>
    </source>
</evidence>
<feature type="signal peptide" evidence="3">
    <location>
        <begin position="1"/>
        <end position="25"/>
    </location>
</feature>
<gene>
    <name evidence="5" type="ORF">DRW07_04420</name>
</gene>
<dbReference type="Pfam" id="PF01979">
    <property type="entry name" value="Amidohydro_1"/>
    <property type="match status" value="1"/>
</dbReference>
<feature type="domain" description="Amidohydrolase-related" evidence="4">
    <location>
        <begin position="351"/>
        <end position="442"/>
    </location>
</feature>
<dbReference type="InterPro" id="IPR006680">
    <property type="entry name" value="Amidohydro-rel"/>
</dbReference>
<evidence type="ECO:0000256" key="3">
    <source>
        <dbReference type="SAM" id="SignalP"/>
    </source>
</evidence>
<dbReference type="PROSITE" id="PS51257">
    <property type="entry name" value="PROKAR_LIPOPROTEIN"/>
    <property type="match status" value="1"/>
</dbReference>
<dbReference type="Gene3D" id="2.30.40.10">
    <property type="entry name" value="Urease, subunit C, domain 1"/>
    <property type="match status" value="1"/>
</dbReference>
<dbReference type="OrthoDB" id="9766983at2"/>
<dbReference type="RefSeq" id="WP_124026648.1">
    <property type="nucleotide sequence ID" value="NZ_JBHRSN010000005.1"/>
</dbReference>
<evidence type="ECO:0000256" key="2">
    <source>
        <dbReference type="SAM" id="MobiDB-lite"/>
    </source>
</evidence>
<accession>A0A3N5Y3L1</accession>